<dbReference type="Proteomes" id="UP000321393">
    <property type="component" value="Unassembled WGS sequence"/>
</dbReference>
<feature type="region of interest" description="Disordered" evidence="2">
    <location>
        <begin position="144"/>
        <end position="164"/>
    </location>
</feature>
<evidence type="ECO:0000256" key="1">
    <source>
        <dbReference type="SAM" id="Coils"/>
    </source>
</evidence>
<evidence type="ECO:0000313" key="5">
    <source>
        <dbReference type="Proteomes" id="UP000321393"/>
    </source>
</evidence>
<feature type="compositionally biased region" description="Polar residues" evidence="2">
    <location>
        <begin position="148"/>
        <end position="164"/>
    </location>
</feature>
<organism evidence="3 5">
    <name type="scientific">Cucumis melo var. makuwa</name>
    <name type="common">Oriental melon</name>
    <dbReference type="NCBI Taxonomy" id="1194695"/>
    <lineage>
        <taxon>Eukaryota</taxon>
        <taxon>Viridiplantae</taxon>
        <taxon>Streptophyta</taxon>
        <taxon>Embryophyta</taxon>
        <taxon>Tracheophyta</taxon>
        <taxon>Spermatophyta</taxon>
        <taxon>Magnoliopsida</taxon>
        <taxon>eudicotyledons</taxon>
        <taxon>Gunneridae</taxon>
        <taxon>Pentapetalae</taxon>
        <taxon>rosids</taxon>
        <taxon>fabids</taxon>
        <taxon>Cucurbitales</taxon>
        <taxon>Cucurbitaceae</taxon>
        <taxon>Benincaseae</taxon>
        <taxon>Cucumis</taxon>
    </lineage>
</organism>
<feature type="region of interest" description="Disordered" evidence="2">
    <location>
        <begin position="1"/>
        <end position="32"/>
    </location>
</feature>
<reference evidence="5 6" key="1">
    <citation type="submission" date="2019-08" db="EMBL/GenBank/DDBJ databases">
        <title>Draft genome sequences of two oriental melons (Cucumis melo L. var makuwa).</title>
        <authorList>
            <person name="Kwon S.-Y."/>
        </authorList>
    </citation>
    <scope>NUCLEOTIDE SEQUENCE [LARGE SCALE GENOMIC DNA]</scope>
    <source>
        <strain evidence="6">cv. Chang Bougi</strain>
        <strain evidence="5">cv. SW 3</strain>
        <tissue evidence="3">Leaf</tissue>
    </source>
</reference>
<feature type="coiled-coil region" evidence="1">
    <location>
        <begin position="89"/>
        <end position="116"/>
    </location>
</feature>
<proteinExistence type="predicted"/>
<accession>A0A5A7TZV9</accession>
<sequence length="164" mass="18741">MTSQDNTSKNLSDINKRSNTRNCLRETQSSEDMSPFEVAKNIWEQLPKPLKGEIIFKENLVIDEHNSSLKHSNEEMPHPSIMSVMVTDVDTSEDRMAKLEKKINMLMKDIEERDYEIASLKNHNESRDTAESSYIHIVKNTDKGKATMQESQPQNSTSIALLSV</sequence>
<feature type="compositionally biased region" description="Polar residues" evidence="2">
    <location>
        <begin position="20"/>
        <end position="32"/>
    </location>
</feature>
<keyword evidence="1" id="KW-0175">Coiled coil</keyword>
<evidence type="ECO:0000256" key="2">
    <source>
        <dbReference type="SAM" id="MobiDB-lite"/>
    </source>
</evidence>
<gene>
    <name evidence="4" type="ORF">E5676_scaffold313G00100</name>
    <name evidence="3" type="ORF">E6C27_scaffold498G001060</name>
</gene>
<comment type="caution">
    <text evidence="3">The sequence shown here is derived from an EMBL/GenBank/DDBJ whole genome shotgun (WGS) entry which is preliminary data.</text>
</comment>
<evidence type="ECO:0000313" key="3">
    <source>
        <dbReference type="EMBL" id="KAA0047487.1"/>
    </source>
</evidence>
<dbReference type="EMBL" id="SSTE01013200">
    <property type="protein sequence ID" value="KAA0047487.1"/>
    <property type="molecule type" value="Genomic_DNA"/>
</dbReference>
<evidence type="ECO:0000313" key="6">
    <source>
        <dbReference type="Proteomes" id="UP000321947"/>
    </source>
</evidence>
<feature type="compositionally biased region" description="Polar residues" evidence="2">
    <location>
        <begin position="1"/>
        <end position="13"/>
    </location>
</feature>
<name>A0A5A7TZV9_CUCMM</name>
<protein>
    <submittedName>
        <fullName evidence="3">Ty3-gypsy retrotransposon protein</fullName>
    </submittedName>
</protein>
<dbReference type="Proteomes" id="UP000321947">
    <property type="component" value="Unassembled WGS sequence"/>
</dbReference>
<dbReference type="AlphaFoldDB" id="A0A5A7TZV9"/>
<dbReference type="EMBL" id="SSTD01003373">
    <property type="protein sequence ID" value="TYK26453.1"/>
    <property type="molecule type" value="Genomic_DNA"/>
</dbReference>
<evidence type="ECO:0000313" key="4">
    <source>
        <dbReference type="EMBL" id="TYK26453.1"/>
    </source>
</evidence>
<dbReference type="OrthoDB" id="1829565at2759"/>